<sequence>MEFSRLTRLVKLDLSCYYDYFFINPLGTQTIQIQNPNLFTLFRNLSGLTELYLDGVNISANGYEWGQAISSALPNLRVLSLEGCFLSGPIDSSLQNLQFLSEINLDGNDLSVPVPDFFANFENLTTLSLSDCNLNGTFPEIIFERVQTLETLDLSYNELLNGRLPDFPQNLSLRNLVLSYTNFSGFLPESIGKLTELRRIEIRWCNFNGRIPNSLANLSQLVYLDLSYNNFSGPIPSFQGLKKLTHIDLSRNALTVHSQCREDQKFLLLQLKNSLQFEPYNSVKLIPMEFSRLTRLVKLDLSTDIYTGTQSLKIQNPNLFTLFHNLSGLTELYLDRVNISANGYEWDQAISSALPNLTVLSLSGCNLNGTFPEIIFERVQTLETLDLSNNGLLNGRLPDFPQNLSLRNLVLSYTNFSGFLPESIGKLTELRRIEIRWCNFSGSIPNSLANLSQLVYLDLLMNNFSGPIPSFQGSKKLNYIYLSSNSLTGVVLSTHFEGLLDLVHIDLSYNSFNGSIPSSLFSLPSLQEIWLSHNKFSGPITECSNESLSPLVSLDLSSNKLEGPIPAHFFHFLRLNSLSLSFNNFSGNIDLEIFQRFQNLWELDLSYNNLTVNPSVTNSSLSSFPQLWTLRLASCKLQKFPPLMNQSGLSDLDLSNNQISGVIPNWIWNISQGDYYFLNLSCNLLVGFQPEFRLPTFFYLDLHSNQLQGEIPLLPESAHYLDYSRNNFSSVPAEIGKSIASAMFFSLSDNMLSGPIPPSICNASSLMCLDLSNNRFSGTIPQCLIDSGSAILSVLNLRNNSFAGNITGTFPEDCELGTLDLSGNNLEGQVPKSLANCANVEVLNLGTNNINGNFPCFLMSLSSLRILVLRSNKFLGNINCLGLHNDIWPKLQIIDLALNNFIGILPPEFFSQRKAMMDGGNAKSDPNLFRYMAGGETYYQDSVTVINKGMEMKLEDEINWVYVTATLGYATGLGVIIGPLLYSKKWRQCYYKPVDRVILRILHHRERWARHQRRRDNKNQLRRRQRH</sequence>
<comment type="caution">
    <text evidence="1">The sequence shown here is derived from an EMBL/GenBank/DDBJ whole genome shotgun (WGS) entry which is preliminary data.</text>
</comment>
<accession>A0ACB7ZIS6</accession>
<dbReference type="Proteomes" id="UP000828048">
    <property type="component" value="Chromosome 9"/>
</dbReference>
<organism evidence="1 2">
    <name type="scientific">Vaccinium darrowii</name>
    <dbReference type="NCBI Taxonomy" id="229202"/>
    <lineage>
        <taxon>Eukaryota</taxon>
        <taxon>Viridiplantae</taxon>
        <taxon>Streptophyta</taxon>
        <taxon>Embryophyta</taxon>
        <taxon>Tracheophyta</taxon>
        <taxon>Spermatophyta</taxon>
        <taxon>Magnoliopsida</taxon>
        <taxon>eudicotyledons</taxon>
        <taxon>Gunneridae</taxon>
        <taxon>Pentapetalae</taxon>
        <taxon>asterids</taxon>
        <taxon>Ericales</taxon>
        <taxon>Ericaceae</taxon>
        <taxon>Vaccinioideae</taxon>
        <taxon>Vaccinieae</taxon>
        <taxon>Vaccinium</taxon>
    </lineage>
</organism>
<evidence type="ECO:0000313" key="2">
    <source>
        <dbReference type="Proteomes" id="UP000828048"/>
    </source>
</evidence>
<keyword evidence="2" id="KW-1185">Reference proteome</keyword>
<protein>
    <submittedName>
        <fullName evidence="1">Uncharacterized protein</fullName>
    </submittedName>
</protein>
<dbReference type="EMBL" id="CM037159">
    <property type="protein sequence ID" value="KAH7865613.1"/>
    <property type="molecule type" value="Genomic_DNA"/>
</dbReference>
<proteinExistence type="predicted"/>
<evidence type="ECO:0000313" key="1">
    <source>
        <dbReference type="EMBL" id="KAH7865613.1"/>
    </source>
</evidence>
<gene>
    <name evidence="1" type="ORF">Vadar_008920</name>
</gene>
<reference evidence="1 2" key="1">
    <citation type="journal article" date="2021" name="Hortic Res">
        <title>High-quality reference genome and annotation aids understanding of berry development for evergreen blueberry (Vaccinium darrowii).</title>
        <authorList>
            <person name="Yu J."/>
            <person name="Hulse-Kemp A.M."/>
            <person name="Babiker E."/>
            <person name="Staton M."/>
        </authorList>
    </citation>
    <scope>NUCLEOTIDE SEQUENCE [LARGE SCALE GENOMIC DNA]</scope>
    <source>
        <strain evidence="2">cv. NJ 8807/NJ 8810</strain>
        <tissue evidence="1">Young leaf</tissue>
    </source>
</reference>
<name>A0ACB7ZIS6_9ERIC</name>